<evidence type="ECO:0000256" key="5">
    <source>
        <dbReference type="RuleBase" id="RU003560"/>
    </source>
</evidence>
<keyword evidence="7" id="KW-1185">Reference proteome</keyword>
<dbReference type="InterPro" id="IPR015424">
    <property type="entry name" value="PyrdxlP-dep_Trfase"/>
</dbReference>
<dbReference type="EMBL" id="CP033464">
    <property type="protein sequence ID" value="QDX95241.1"/>
    <property type="molecule type" value="Genomic_DNA"/>
</dbReference>
<gene>
    <name evidence="6" type="ORF">EEL30_24840</name>
</gene>
<dbReference type="GO" id="GO:0030170">
    <property type="term" value="F:pyridoxal phosphate binding"/>
    <property type="evidence" value="ECO:0007669"/>
    <property type="project" value="InterPro"/>
</dbReference>
<evidence type="ECO:0000256" key="3">
    <source>
        <dbReference type="ARBA" id="ARBA00022679"/>
    </source>
</evidence>
<dbReference type="Gene3D" id="3.40.640.10">
    <property type="entry name" value="Type I PLP-dependent aspartate aminotransferase-like (Major domain)"/>
    <property type="match status" value="1"/>
</dbReference>
<evidence type="ECO:0000313" key="6">
    <source>
        <dbReference type="EMBL" id="QDX95241.1"/>
    </source>
</evidence>
<evidence type="ECO:0000256" key="1">
    <source>
        <dbReference type="ARBA" id="ARBA00001933"/>
    </source>
</evidence>
<dbReference type="CDD" id="cd00610">
    <property type="entry name" value="OAT_like"/>
    <property type="match status" value="1"/>
</dbReference>
<accession>A0A518VE14</accession>
<keyword evidence="4 5" id="KW-0663">Pyridoxal phosphate</keyword>
<dbReference type="GO" id="GO:0042802">
    <property type="term" value="F:identical protein binding"/>
    <property type="evidence" value="ECO:0007669"/>
    <property type="project" value="TreeGrafter"/>
</dbReference>
<comment type="similarity">
    <text evidence="5">Belongs to the class-III pyridoxal-phosphate-dependent aminotransferase family.</text>
</comment>
<dbReference type="Gene3D" id="3.90.1150.10">
    <property type="entry name" value="Aspartate Aminotransferase, domain 1"/>
    <property type="match status" value="1"/>
</dbReference>
<dbReference type="SUPFAM" id="SSF53383">
    <property type="entry name" value="PLP-dependent transferases"/>
    <property type="match status" value="1"/>
</dbReference>
<dbReference type="Pfam" id="PF00202">
    <property type="entry name" value="Aminotran_3"/>
    <property type="match status" value="1"/>
</dbReference>
<dbReference type="InterPro" id="IPR015421">
    <property type="entry name" value="PyrdxlP-dep_Trfase_major"/>
</dbReference>
<sequence>MTDWLQKDETYLMSTYKRLPIAIEKGEGNYLHDTEGKAYLDLFTGLAVSVLGHSHPKIVEALVEQGEKFLHISNIFLNKPAITLAEQLVKHTIPGKVFFSNSGAEATEAAIKLVHKWAKATGKENAGVIVLQNSFHGRTLGAVKLTRQAHVYQDYPLPAFPVYEVAPGDVEGLREIITRYSPACLLMEPVLGSGGVIPLSGSFLETAFALCKEHDVLFAMDEIQTGMGRTGKLFAYQHAAIQPDLILFAKGVGGGLPLGGVIAGEKLANLFVPGDHGTTFAPSPLSAALGNAVMEALLVDGCLEEGKKQAEYLWERIVSLIAEYPHLLADIRGKGMMLGIQTKLTPEQVSQIQKEMLEAGFLIDVTQKTIIRLLPPLTLTSEETDRFVACFRDVLKQTTRLKGEVS</sequence>
<dbReference type="AlphaFoldDB" id="A0A518VE14"/>
<dbReference type="InterPro" id="IPR049704">
    <property type="entry name" value="Aminotrans_3_PPA_site"/>
</dbReference>
<dbReference type="PANTHER" id="PTHR11986:SF79">
    <property type="entry name" value="ACETYLORNITHINE AMINOTRANSFERASE, MITOCHONDRIAL"/>
    <property type="match status" value="1"/>
</dbReference>
<dbReference type="FunFam" id="3.40.640.10:FF:000004">
    <property type="entry name" value="Acetylornithine aminotransferase"/>
    <property type="match status" value="1"/>
</dbReference>
<proteinExistence type="inferred from homology"/>
<evidence type="ECO:0000313" key="7">
    <source>
        <dbReference type="Proteomes" id="UP000319432"/>
    </source>
</evidence>
<dbReference type="GO" id="GO:0008483">
    <property type="term" value="F:transaminase activity"/>
    <property type="evidence" value="ECO:0007669"/>
    <property type="project" value="UniProtKB-KW"/>
</dbReference>
<dbReference type="NCBIfam" id="NF002325">
    <property type="entry name" value="PRK01278.1"/>
    <property type="match status" value="1"/>
</dbReference>
<dbReference type="OrthoDB" id="9807885at2"/>
<dbReference type="PANTHER" id="PTHR11986">
    <property type="entry name" value="AMINOTRANSFERASE CLASS III"/>
    <property type="match status" value="1"/>
</dbReference>
<dbReference type="InterPro" id="IPR005814">
    <property type="entry name" value="Aminotrans_3"/>
</dbReference>
<dbReference type="InterPro" id="IPR050103">
    <property type="entry name" value="Class-III_PLP-dep_AT"/>
</dbReference>
<reference evidence="6 7" key="1">
    <citation type="submission" date="2018-11" db="EMBL/GenBank/DDBJ databases">
        <title>Phylogenetic determinants of toxin gene distribution in genomes of Brevibacillus laterosporus.</title>
        <authorList>
            <person name="Glare T.R."/>
            <person name="Durrant A."/>
            <person name="Berry C."/>
            <person name="Palma L."/>
            <person name="Ormskirk M."/>
            <person name="Cox M.O."/>
        </authorList>
    </citation>
    <scope>NUCLEOTIDE SEQUENCE [LARGE SCALE GENOMIC DNA]</scope>
    <source>
        <strain evidence="6 7">1821L</strain>
    </source>
</reference>
<dbReference type="InterPro" id="IPR015422">
    <property type="entry name" value="PyrdxlP-dep_Trfase_small"/>
</dbReference>
<evidence type="ECO:0000256" key="2">
    <source>
        <dbReference type="ARBA" id="ARBA00022576"/>
    </source>
</evidence>
<keyword evidence="2 6" id="KW-0032">Aminotransferase</keyword>
<dbReference type="PIRSF" id="PIRSF000521">
    <property type="entry name" value="Transaminase_4ab_Lys_Orn"/>
    <property type="match status" value="1"/>
</dbReference>
<dbReference type="PROSITE" id="PS00600">
    <property type="entry name" value="AA_TRANSFER_CLASS_3"/>
    <property type="match status" value="1"/>
</dbReference>
<organism evidence="6 7">
    <name type="scientific">Brevibacillus laterosporus</name>
    <name type="common">Bacillus laterosporus</name>
    <dbReference type="NCBI Taxonomy" id="1465"/>
    <lineage>
        <taxon>Bacteria</taxon>
        <taxon>Bacillati</taxon>
        <taxon>Bacillota</taxon>
        <taxon>Bacilli</taxon>
        <taxon>Bacillales</taxon>
        <taxon>Paenibacillaceae</taxon>
        <taxon>Brevibacillus</taxon>
    </lineage>
</organism>
<dbReference type="Proteomes" id="UP000319432">
    <property type="component" value="Chromosome"/>
</dbReference>
<protein>
    <submittedName>
        <fullName evidence="6">Aminotransferase class III-fold pyridoxal phosphate-dependent enzyme</fullName>
    </submittedName>
</protein>
<name>A0A518VE14_BRELA</name>
<comment type="cofactor">
    <cofactor evidence="1">
        <name>pyridoxal 5'-phosphate</name>
        <dbReference type="ChEBI" id="CHEBI:597326"/>
    </cofactor>
</comment>
<evidence type="ECO:0000256" key="4">
    <source>
        <dbReference type="ARBA" id="ARBA00022898"/>
    </source>
</evidence>
<keyword evidence="3 6" id="KW-0808">Transferase</keyword>